<dbReference type="PANTHER" id="PTHR33966">
    <property type="entry name" value="PROTEIN ODR-4 HOMOLOG"/>
    <property type="match status" value="1"/>
</dbReference>
<dbReference type="EMBL" id="AFYH01082606">
    <property type="status" value="NOT_ANNOTATED_CDS"/>
    <property type="molecule type" value="Genomic_DNA"/>
</dbReference>
<dbReference type="Pfam" id="PF14778">
    <property type="entry name" value="ODR4-like"/>
    <property type="match status" value="1"/>
</dbReference>
<evidence type="ECO:0000256" key="4">
    <source>
        <dbReference type="ARBA" id="ARBA00020550"/>
    </source>
</evidence>
<comment type="similarity">
    <text evidence="3">Belongs to the ODR-4 family.</text>
</comment>
<dbReference type="InParanoid" id="H3B7Q8"/>
<dbReference type="eggNOG" id="KOG4703">
    <property type="taxonomic scope" value="Eukaryota"/>
</dbReference>
<comment type="subcellular location">
    <subcellularLocation>
        <location evidence="2">Membrane</location>
    </subcellularLocation>
</comment>
<dbReference type="FunCoup" id="H3B7Q8">
    <property type="interactions" value="1559"/>
</dbReference>
<dbReference type="GO" id="GO:0012505">
    <property type="term" value="C:endomembrane system"/>
    <property type="evidence" value="ECO:0007669"/>
    <property type="project" value="TreeGrafter"/>
</dbReference>
<dbReference type="Proteomes" id="UP000008672">
    <property type="component" value="Unassembled WGS sequence"/>
</dbReference>
<dbReference type="InterPro" id="IPR029454">
    <property type="entry name" value="ODR-4-like"/>
</dbReference>
<dbReference type="OMA" id="FNEPPRR"/>
<reference evidence="9" key="3">
    <citation type="submission" date="2025-09" db="UniProtKB">
        <authorList>
            <consortium name="Ensembl"/>
        </authorList>
    </citation>
    <scope>IDENTIFICATION</scope>
</reference>
<dbReference type="EMBL" id="AFYH01082604">
    <property type="status" value="NOT_ANNOTATED_CDS"/>
    <property type="molecule type" value="Genomic_DNA"/>
</dbReference>
<protein>
    <recommendedName>
        <fullName evidence="4">Protein odr-4 homolog</fullName>
    </recommendedName>
</protein>
<keyword evidence="5 8" id="KW-0812">Transmembrane</keyword>
<organism evidence="9 10">
    <name type="scientific">Latimeria chalumnae</name>
    <name type="common">Coelacanth</name>
    <dbReference type="NCBI Taxonomy" id="7897"/>
    <lineage>
        <taxon>Eukaryota</taxon>
        <taxon>Metazoa</taxon>
        <taxon>Chordata</taxon>
        <taxon>Craniata</taxon>
        <taxon>Vertebrata</taxon>
        <taxon>Euteleostomi</taxon>
        <taxon>Coelacanthiformes</taxon>
        <taxon>Coelacanthidae</taxon>
        <taxon>Latimeria</taxon>
    </lineage>
</organism>
<keyword evidence="7 8" id="KW-0472">Membrane</keyword>
<dbReference type="PANTHER" id="PTHR33966:SF1">
    <property type="entry name" value="PROTEIN ODR-4 HOMOLOG"/>
    <property type="match status" value="1"/>
</dbReference>
<keyword evidence="6 8" id="KW-1133">Transmembrane helix</keyword>
<evidence type="ECO:0000313" key="10">
    <source>
        <dbReference type="Proteomes" id="UP000008672"/>
    </source>
</evidence>
<evidence type="ECO:0000256" key="5">
    <source>
        <dbReference type="ARBA" id="ARBA00022692"/>
    </source>
</evidence>
<dbReference type="Ensembl" id="ENSLACT00000018059.1">
    <property type="protein sequence ID" value="ENSLACP00000017929.1"/>
    <property type="gene ID" value="ENSLACG00000015796.1"/>
</dbReference>
<gene>
    <name evidence="9" type="primary">ODR4</name>
</gene>
<dbReference type="GeneTree" id="ENSGT00390000012568"/>
<name>H3B7Q8_LATCH</name>
<dbReference type="EMBL" id="AFYH01082605">
    <property type="status" value="NOT_ANNOTATED_CDS"/>
    <property type="molecule type" value="Genomic_DNA"/>
</dbReference>
<evidence type="ECO:0000313" key="9">
    <source>
        <dbReference type="Ensembl" id="ENSLACP00000017929.1"/>
    </source>
</evidence>
<dbReference type="GO" id="GO:0016020">
    <property type="term" value="C:membrane"/>
    <property type="evidence" value="ECO:0007669"/>
    <property type="project" value="UniProtKB-SubCell"/>
</dbReference>
<reference evidence="9" key="2">
    <citation type="submission" date="2025-08" db="UniProtKB">
        <authorList>
            <consortium name="Ensembl"/>
        </authorList>
    </citation>
    <scope>IDENTIFICATION</scope>
</reference>
<comment type="function">
    <text evidence="1">May play a role in the trafficking of a subset of G-protein coupled receptors.</text>
</comment>
<dbReference type="AlphaFoldDB" id="H3B7Q8"/>
<sequence length="451" mass="51069">MGRSYIVDETVEKYLSKLSNEVQPFVTGLFIGQSSLSKDYVVWAVKTPSKEEQVEDDGKKRQLLQLGGIDEEWVTEHARQAARMLPGGLMVLGVFLVTPLELSKEAQNTLRKLVFAVEKAIMKRSLWCLTENDVSDRVVVHICSVTRKVLCRTYDILDPKSSPRPADWKYQNNVSTSWPLLECTIDIDLTVPLSAVSANHELEANTKNGLKDWTKQIQQSVCLTNGQVKEEDKELLEGQKKSAKGFVQPNVQTFTVQLLTPLCRRSEERSTARVLACNGSITLKGGVHCRAYIHTNKPKVREAVQSLKKHVLISLKLFKRVFHLVKNIFKKKKSLKEEHHTLPQRVFVSLHGSHVTVCDYLFGDEAAADLQERFREMFDCDLPEEQIIMTKEARADFANTDLNRRSEELKEIGKESRKIAKLTIVPKNMGVVFAAAVAFLAVAFSLFYFSD</sequence>
<dbReference type="STRING" id="7897.ENSLACP00000017929"/>
<evidence type="ECO:0000256" key="2">
    <source>
        <dbReference type="ARBA" id="ARBA00004370"/>
    </source>
</evidence>
<evidence type="ECO:0000256" key="8">
    <source>
        <dbReference type="SAM" id="Phobius"/>
    </source>
</evidence>
<accession>H3B7Q8</accession>
<feature type="transmembrane region" description="Helical" evidence="8">
    <location>
        <begin position="429"/>
        <end position="449"/>
    </location>
</feature>
<dbReference type="Bgee" id="ENSLACG00000015796">
    <property type="expression patterns" value="Expressed in pelvic fin and 6 other cell types or tissues"/>
</dbReference>
<reference evidence="10" key="1">
    <citation type="submission" date="2011-08" db="EMBL/GenBank/DDBJ databases">
        <title>The draft genome of Latimeria chalumnae.</title>
        <authorList>
            <person name="Di Palma F."/>
            <person name="Alfoldi J."/>
            <person name="Johnson J."/>
            <person name="Berlin A."/>
            <person name="Gnerre S."/>
            <person name="Jaffe D."/>
            <person name="MacCallum I."/>
            <person name="Young S."/>
            <person name="Walker B.J."/>
            <person name="Lander E."/>
            <person name="Lindblad-Toh K."/>
        </authorList>
    </citation>
    <scope>NUCLEOTIDE SEQUENCE [LARGE SCALE GENOMIC DNA]</scope>
    <source>
        <strain evidence="10">Wild caught</strain>
    </source>
</reference>
<dbReference type="GO" id="GO:0008104">
    <property type="term" value="P:intracellular protein localization"/>
    <property type="evidence" value="ECO:0007669"/>
    <property type="project" value="TreeGrafter"/>
</dbReference>
<evidence type="ECO:0000256" key="1">
    <source>
        <dbReference type="ARBA" id="ARBA00003891"/>
    </source>
</evidence>
<dbReference type="HOGENOM" id="CLU_043811_0_0_1"/>
<evidence type="ECO:0000256" key="3">
    <source>
        <dbReference type="ARBA" id="ARBA00010131"/>
    </source>
</evidence>
<evidence type="ECO:0000256" key="6">
    <source>
        <dbReference type="ARBA" id="ARBA00022989"/>
    </source>
</evidence>
<proteinExistence type="inferred from homology"/>
<keyword evidence="10" id="KW-1185">Reference proteome</keyword>
<evidence type="ECO:0000256" key="7">
    <source>
        <dbReference type="ARBA" id="ARBA00023136"/>
    </source>
</evidence>